<evidence type="ECO:0000256" key="5">
    <source>
        <dbReference type="ARBA" id="ARBA00022801"/>
    </source>
</evidence>
<dbReference type="GO" id="GO:0009003">
    <property type="term" value="F:signal peptidase activity"/>
    <property type="evidence" value="ECO:0007669"/>
    <property type="project" value="UniProtKB-EC"/>
</dbReference>
<dbReference type="PANTHER" id="PTHR43390:SF1">
    <property type="entry name" value="CHLOROPLAST PROCESSING PEPTIDASE"/>
    <property type="match status" value="1"/>
</dbReference>
<dbReference type="GO" id="GO:0006465">
    <property type="term" value="P:signal peptide processing"/>
    <property type="evidence" value="ECO:0007669"/>
    <property type="project" value="InterPro"/>
</dbReference>
<dbReference type="GO" id="GO:0004252">
    <property type="term" value="F:serine-type endopeptidase activity"/>
    <property type="evidence" value="ECO:0007669"/>
    <property type="project" value="InterPro"/>
</dbReference>
<dbReference type="RefSeq" id="WP_148075819.1">
    <property type="nucleotide sequence ID" value="NZ_CP042913.1"/>
</dbReference>
<evidence type="ECO:0000256" key="3">
    <source>
        <dbReference type="ARBA" id="ARBA00013208"/>
    </source>
</evidence>
<evidence type="ECO:0000313" key="9">
    <source>
        <dbReference type="EMBL" id="QEG37614.1"/>
    </source>
</evidence>
<evidence type="ECO:0000313" key="10">
    <source>
        <dbReference type="Proteomes" id="UP000323917"/>
    </source>
</evidence>
<dbReference type="Pfam" id="PF10502">
    <property type="entry name" value="Peptidase_S26"/>
    <property type="match status" value="1"/>
</dbReference>
<dbReference type="PROSITE" id="PS00761">
    <property type="entry name" value="SPASE_I_3"/>
    <property type="match status" value="1"/>
</dbReference>
<evidence type="ECO:0000256" key="6">
    <source>
        <dbReference type="PIRSR" id="PIRSR600223-1"/>
    </source>
</evidence>
<dbReference type="Gene3D" id="2.10.109.10">
    <property type="entry name" value="Umud Fragment, subunit A"/>
    <property type="match status" value="1"/>
</dbReference>
<proteinExistence type="inferred from homology"/>
<keyword evidence="5 7" id="KW-0378">Hydrolase</keyword>
<name>A0A5B9QFE4_9BACT</name>
<keyword evidence="10" id="KW-1185">Reference proteome</keyword>
<comment type="similarity">
    <text evidence="2 7">Belongs to the peptidase S26 family.</text>
</comment>
<evidence type="ECO:0000256" key="7">
    <source>
        <dbReference type="RuleBase" id="RU362042"/>
    </source>
</evidence>
<evidence type="ECO:0000256" key="4">
    <source>
        <dbReference type="ARBA" id="ARBA00019232"/>
    </source>
</evidence>
<dbReference type="InterPro" id="IPR019533">
    <property type="entry name" value="Peptidase_S26"/>
</dbReference>
<feature type="active site" evidence="6">
    <location>
        <position position="182"/>
    </location>
</feature>
<comment type="caution">
    <text evidence="7">Lacks conserved residue(s) required for the propagation of feature annotation.</text>
</comment>
<comment type="catalytic activity">
    <reaction evidence="1 7">
        <text>Cleavage of hydrophobic, N-terminal signal or leader sequences from secreted and periplasmic proteins.</text>
        <dbReference type="EC" id="3.4.21.89"/>
    </reaction>
</comment>
<keyword evidence="7" id="KW-0472">Membrane</keyword>
<feature type="transmembrane region" description="Helical" evidence="7">
    <location>
        <begin position="35"/>
        <end position="55"/>
    </location>
</feature>
<keyword evidence="7" id="KW-0812">Transmembrane</keyword>
<dbReference type="EC" id="3.4.21.89" evidence="3 7"/>
<dbReference type="GO" id="GO:0016020">
    <property type="term" value="C:membrane"/>
    <property type="evidence" value="ECO:0007669"/>
    <property type="project" value="UniProtKB-SubCell"/>
</dbReference>
<keyword evidence="7" id="KW-1133">Transmembrane helix</keyword>
<dbReference type="SUPFAM" id="SSF51306">
    <property type="entry name" value="LexA/Signal peptidase"/>
    <property type="match status" value="1"/>
</dbReference>
<accession>A0A5B9QFE4</accession>
<gene>
    <name evidence="9" type="primary">lepB_2</name>
    <name evidence="9" type="ORF">Pr1d_49600</name>
</gene>
<comment type="subcellular location">
    <subcellularLocation>
        <location evidence="7">Membrane</location>
        <topology evidence="7">Single-pass type II membrane protein</topology>
    </subcellularLocation>
</comment>
<dbReference type="EMBL" id="CP042913">
    <property type="protein sequence ID" value="QEG37614.1"/>
    <property type="molecule type" value="Genomic_DNA"/>
</dbReference>
<dbReference type="InterPro" id="IPR019758">
    <property type="entry name" value="Pept_S26A_signal_pept_1_CS"/>
</dbReference>
<dbReference type="Proteomes" id="UP000323917">
    <property type="component" value="Chromosome"/>
</dbReference>
<feature type="active site" evidence="6">
    <location>
        <position position="138"/>
    </location>
</feature>
<dbReference type="PANTHER" id="PTHR43390">
    <property type="entry name" value="SIGNAL PEPTIDASE I"/>
    <property type="match status" value="1"/>
</dbReference>
<feature type="transmembrane region" description="Helical" evidence="7">
    <location>
        <begin position="105"/>
        <end position="128"/>
    </location>
</feature>
<dbReference type="AlphaFoldDB" id="A0A5B9QFE4"/>
<evidence type="ECO:0000256" key="2">
    <source>
        <dbReference type="ARBA" id="ARBA00009370"/>
    </source>
</evidence>
<feature type="domain" description="Peptidase S26" evidence="8">
    <location>
        <begin position="111"/>
        <end position="296"/>
    </location>
</feature>
<dbReference type="OrthoDB" id="9802919at2"/>
<dbReference type="InterPro" id="IPR000223">
    <property type="entry name" value="Pept_S26A_signal_pept_1"/>
</dbReference>
<feature type="transmembrane region" description="Helical" evidence="7">
    <location>
        <begin position="62"/>
        <end position="85"/>
    </location>
</feature>
<keyword evidence="7" id="KW-0645">Protease</keyword>
<dbReference type="NCBIfam" id="TIGR02227">
    <property type="entry name" value="sigpep_I_bact"/>
    <property type="match status" value="1"/>
</dbReference>
<dbReference type="InterPro" id="IPR036286">
    <property type="entry name" value="LexA/Signal_pep-like_sf"/>
</dbReference>
<organism evidence="9 10">
    <name type="scientific">Bythopirellula goksoeyrii</name>
    <dbReference type="NCBI Taxonomy" id="1400387"/>
    <lineage>
        <taxon>Bacteria</taxon>
        <taxon>Pseudomonadati</taxon>
        <taxon>Planctomycetota</taxon>
        <taxon>Planctomycetia</taxon>
        <taxon>Pirellulales</taxon>
        <taxon>Lacipirellulaceae</taxon>
        <taxon>Bythopirellula</taxon>
    </lineage>
</organism>
<reference evidence="9 10" key="1">
    <citation type="submission" date="2019-08" db="EMBL/GenBank/DDBJ databases">
        <title>Deep-cultivation of Planctomycetes and their phenomic and genomic characterization uncovers novel biology.</title>
        <authorList>
            <person name="Wiegand S."/>
            <person name="Jogler M."/>
            <person name="Boedeker C."/>
            <person name="Pinto D."/>
            <person name="Vollmers J."/>
            <person name="Rivas-Marin E."/>
            <person name="Kohn T."/>
            <person name="Peeters S.H."/>
            <person name="Heuer A."/>
            <person name="Rast P."/>
            <person name="Oberbeckmann S."/>
            <person name="Bunk B."/>
            <person name="Jeske O."/>
            <person name="Meyerdierks A."/>
            <person name="Storesund J.E."/>
            <person name="Kallscheuer N."/>
            <person name="Luecker S."/>
            <person name="Lage O.M."/>
            <person name="Pohl T."/>
            <person name="Merkel B.J."/>
            <person name="Hornburger P."/>
            <person name="Mueller R.-W."/>
            <person name="Bruemmer F."/>
            <person name="Labrenz M."/>
            <person name="Spormann A.M."/>
            <person name="Op den Camp H."/>
            <person name="Overmann J."/>
            <person name="Amann R."/>
            <person name="Jetten M.S.M."/>
            <person name="Mascher T."/>
            <person name="Medema M.H."/>
            <person name="Devos D.P."/>
            <person name="Kaster A.-K."/>
            <person name="Ovreas L."/>
            <person name="Rohde M."/>
            <person name="Galperin M.Y."/>
            <person name="Jogler C."/>
        </authorList>
    </citation>
    <scope>NUCLEOTIDE SEQUENCE [LARGE SCALE GENOMIC DNA]</scope>
    <source>
        <strain evidence="9 10">Pr1d</strain>
    </source>
</reference>
<evidence type="ECO:0000256" key="1">
    <source>
        <dbReference type="ARBA" id="ARBA00000677"/>
    </source>
</evidence>
<protein>
    <recommendedName>
        <fullName evidence="4 7">Signal peptidase I</fullName>
        <ecNumber evidence="3 7">3.4.21.89</ecNumber>
    </recommendedName>
</protein>
<dbReference type="KEGG" id="bgok:Pr1d_49600"/>
<dbReference type="PRINTS" id="PR00727">
    <property type="entry name" value="LEADERPTASE"/>
</dbReference>
<evidence type="ECO:0000259" key="8">
    <source>
        <dbReference type="Pfam" id="PF10502"/>
    </source>
</evidence>
<dbReference type="CDD" id="cd06530">
    <property type="entry name" value="S26_SPase_I"/>
    <property type="match status" value="1"/>
</dbReference>
<sequence>MASDMTSRRVPWVALALSFLSPGVGHIYCGRIAKGLPLYFAWLLVPLCAVLAALVPPSVTVLMLLLLLPAVAVLLVYLYAAIDAWRLASQIGSDYSLRDYNHAGVYWLLIVVQLIYSIGLIVGMRGFVYEAYLIPASSMSPTILNGDRILARKLLPANYFPERGDLIVFRNPTPSIADAFVKRVVAVAGDHIEIRGERLLINGKELERDRVPDEILKFLGKQLSGRVEFEVNSGHRYLVAYGDYSEGGRAEGDFDATIPERHVFVLGDNRDRSNDSRHFGSIPVGDIVGYVDYIYWPSESWSRFGVLNDRLP</sequence>